<comment type="subcellular location">
    <subcellularLocation>
        <location evidence="1">Secreted</location>
    </subcellularLocation>
</comment>
<comment type="similarity">
    <text evidence="2">Belongs to the Arg-specific ADP-ribosyltransferase family.</text>
</comment>
<proteinExistence type="inferred from homology"/>
<keyword evidence="8" id="KW-0548">Nucleotidyltransferase</keyword>
<evidence type="ECO:0000256" key="1">
    <source>
        <dbReference type="ARBA" id="ARBA00004613"/>
    </source>
</evidence>
<evidence type="ECO:0000313" key="13">
    <source>
        <dbReference type="Proteomes" id="UP001059684"/>
    </source>
</evidence>
<dbReference type="PANTHER" id="PTHR10339:SF25">
    <property type="entry name" value="SECRETED EXOENZYME S"/>
    <property type="match status" value="1"/>
</dbReference>
<evidence type="ECO:0000256" key="9">
    <source>
        <dbReference type="ARBA" id="ARBA00023026"/>
    </source>
</evidence>
<dbReference type="GO" id="GO:0005576">
    <property type="term" value="C:extracellular region"/>
    <property type="evidence" value="ECO:0007669"/>
    <property type="project" value="UniProtKB-SubCell"/>
</dbReference>
<dbReference type="InterPro" id="IPR050999">
    <property type="entry name" value="ADP-ribosyltransferase_ARG"/>
</dbReference>
<keyword evidence="4" id="KW-0964">Secreted</keyword>
<evidence type="ECO:0000256" key="3">
    <source>
        <dbReference type="ARBA" id="ARBA00012031"/>
    </source>
</evidence>
<feature type="region of interest" description="Disordered" evidence="11">
    <location>
        <begin position="18"/>
        <end position="56"/>
    </location>
</feature>
<evidence type="ECO:0000313" key="12">
    <source>
        <dbReference type="EMBL" id="UTQ79788.1"/>
    </source>
</evidence>
<evidence type="ECO:0000256" key="5">
    <source>
        <dbReference type="ARBA" id="ARBA00022656"/>
    </source>
</evidence>
<dbReference type="SUPFAM" id="SSF56399">
    <property type="entry name" value="ADP-ribosylation"/>
    <property type="match status" value="1"/>
</dbReference>
<evidence type="ECO:0000256" key="4">
    <source>
        <dbReference type="ARBA" id="ARBA00022525"/>
    </source>
</evidence>
<evidence type="ECO:0000256" key="8">
    <source>
        <dbReference type="ARBA" id="ARBA00022695"/>
    </source>
</evidence>
<dbReference type="PANTHER" id="PTHR10339">
    <property type="entry name" value="ADP-RIBOSYLTRANSFERASE"/>
    <property type="match status" value="1"/>
</dbReference>
<evidence type="ECO:0000256" key="7">
    <source>
        <dbReference type="ARBA" id="ARBA00022679"/>
    </source>
</evidence>
<keyword evidence="13" id="KW-1185">Reference proteome</keyword>
<keyword evidence="5" id="KW-0800">Toxin</keyword>
<sequence length="1470" mass="160444">MSDPIQKLRDEQKEFTAILDGASRKMPTKQSAAAVEAAAQPASSPPPTDLVPERTELPPAQLQTPIDASSIGEGWSLGGRITEAPAPPTPQIGVTPTEILQGVVTPNVEQGLQSQFDQRAINDLEASQATQAVMPYVYQPPSLDAVQQSFGETARWSMRNIEQQNIQARANRDLQLQQQAEWSRQALEFLQSEEGKKGATGDPFDWVKDIVGVKENGRTYLQPWNDKRGFSVPASLLYGLGVVQNSGVGAILDVKALTQFVTRSAPPWAQVDPGRLPGWAQGLLNSADKALSQTLGGANAAIPALLSGDPRRGLFRGIADWLRTPDTRIIDKKSNVIEAIRGAQYSFTDEVGTGVGIKVDRGIRVGAAPGKGFGFDVNPSVLVGFGLDVIAGNRADKIIDTGRILFSPVRGAYRMLRGKRSVEAVEQALANVPAPPSPPTVPFVPKQLELSFLPNMPQVVKKKPASEAKILEQTFSSQALAAFKKANQQQAKKIVQMKKAQAAAAAKTEQLSLDLQSVTPVRANQLELDLKVASRPLDDLPTVSVSGRRSRTPTPTKRVQVEPQQLELNFNAASDPVRAAQQVLENLPKTGNPAADAYMRGRVINSLLAEAKQTSESAQQGLDITPDIGRKFVGDAPPPPPAVNVRVGELPTVAVPDAPTFHGTRVEGLNLSVTDPVEGASRSELGTAHYLTTDPDQSRAASLAISSENLPDVEGRVINVPRVVNAQVEPSARLIDAKAPSPQITRIADAVGQEYGVRFSREPMTLIDMFDEASRQLPEVEALQFQRAVVKTLREAGYDGAVAGRTVAVYNPQVIRQAGGAIVDEAEGVIPKLAARADLEGQAVNETGAEFAKAASVDSEVRLASQVAYEAQRLADEVAGESVQANELAKLWDDLELPGTNTQVLDFGDDVFETSTEVFYKAPMHDVNAYEYFDILSSTIYKIGDPTYSSSKIAAALDIAEQSPDLAESKAFKQALGDAIEKDMDYWETGGTMSEAEDELVESVKKLFAAIDDMPLDGYPMSTTMKDLGQQSFNQFGMMSEDWWTVVHYYMNSSNSDLANDLAYKLSAFAKSADPDLQNEFFNLVKLNISTINGFTPNKIMTENALLSVLTELKVGAAGDYVNAMGGDPQVAKMLTDVETFAGALKTEQTILLNSLLNDFKYYYNLSPTNKSYWDDALGRLKDYWYDHKSLIQGFNAEYEVQKTIADNISVDSRRTIEALIRKYEPSFNPEPAFGSADEIRELIIKVKNPPPHVIERLNGFNRNELVIYAYTDTETYDVVNQYLRTGVAATAEPYTSMLRLLPDLDVAIRTQPTAGGTLYRGVGGLKFTDALERYKLGEEVTETMFLSTSTKQSVAQSFGAGGTHFVILDAKGYKLHSVASKFLTGESEVLLPRNTKFAVEGIDESTRTITLRQIPNHEFTSYNRISVLYSELQELERQFYRNPDPSIFKAMAERQAELDELVKKSPCEL</sequence>
<dbReference type="Pfam" id="PF01129">
    <property type="entry name" value="ART"/>
    <property type="match status" value="1"/>
</dbReference>
<dbReference type="InterPro" id="IPR000768">
    <property type="entry name" value="ART"/>
</dbReference>
<protein>
    <recommendedName>
        <fullName evidence="3">NAD(+)--protein-arginine ADP-ribosyltransferase</fullName>
        <ecNumber evidence="3">2.4.2.31</ecNumber>
    </recommendedName>
</protein>
<accession>A0A9E7NP88</accession>
<feature type="compositionally biased region" description="Low complexity" evidence="11">
    <location>
        <begin position="31"/>
        <end position="42"/>
    </location>
</feature>
<dbReference type="GO" id="GO:0090729">
    <property type="term" value="F:toxin activity"/>
    <property type="evidence" value="ECO:0007669"/>
    <property type="project" value="UniProtKB-KW"/>
</dbReference>
<dbReference type="GO" id="GO:0003950">
    <property type="term" value="F:NAD+ poly-ADP-ribosyltransferase activity"/>
    <property type="evidence" value="ECO:0007669"/>
    <property type="project" value="TreeGrafter"/>
</dbReference>
<comment type="catalytic activity">
    <reaction evidence="10">
        <text>L-arginyl-[protein] + NAD(+) = N(omega)-(ADP-D-ribosyl)-L-arginyl-[protein] + nicotinamide + H(+)</text>
        <dbReference type="Rhea" id="RHEA:19149"/>
        <dbReference type="Rhea" id="RHEA-COMP:10532"/>
        <dbReference type="Rhea" id="RHEA-COMP:15087"/>
        <dbReference type="ChEBI" id="CHEBI:15378"/>
        <dbReference type="ChEBI" id="CHEBI:17154"/>
        <dbReference type="ChEBI" id="CHEBI:29965"/>
        <dbReference type="ChEBI" id="CHEBI:57540"/>
        <dbReference type="ChEBI" id="CHEBI:142554"/>
        <dbReference type="EC" id="2.4.2.31"/>
    </reaction>
</comment>
<dbReference type="Proteomes" id="UP001059684">
    <property type="component" value="Segment"/>
</dbReference>
<evidence type="ECO:0000256" key="10">
    <source>
        <dbReference type="ARBA" id="ARBA00047597"/>
    </source>
</evidence>
<evidence type="ECO:0000256" key="11">
    <source>
        <dbReference type="SAM" id="MobiDB-lite"/>
    </source>
</evidence>
<dbReference type="EMBL" id="ON677538">
    <property type="protein sequence ID" value="UTQ79788.1"/>
    <property type="molecule type" value="Genomic_DNA"/>
</dbReference>
<dbReference type="Gene3D" id="3.90.176.10">
    <property type="entry name" value="Toxin ADP-ribosyltransferase, Chain A, domain 1"/>
    <property type="match status" value="1"/>
</dbReference>
<name>A0A9E7NP88_9CAUD</name>
<keyword evidence="7" id="KW-0808">Transferase</keyword>
<keyword evidence="6" id="KW-0328">Glycosyltransferase</keyword>
<dbReference type="PROSITE" id="PS51996">
    <property type="entry name" value="TR_MART"/>
    <property type="match status" value="1"/>
</dbReference>
<reference evidence="12" key="1">
    <citation type="submission" date="2022-06" db="EMBL/GenBank/DDBJ databases">
        <authorList>
            <person name="He X."/>
            <person name="Cao L."/>
            <person name="Zhang S."/>
            <person name="Xiao J."/>
            <person name="Tong Y."/>
        </authorList>
    </citation>
    <scope>NUCLEOTIDE SEQUENCE</scope>
</reference>
<evidence type="ECO:0000256" key="2">
    <source>
        <dbReference type="ARBA" id="ARBA00009558"/>
    </source>
</evidence>
<organism evidence="12 13">
    <name type="scientific">Plectonema phage JingP1</name>
    <dbReference type="NCBI Taxonomy" id="2961687"/>
    <lineage>
        <taxon>Viruses</taxon>
        <taxon>Duplodnaviria</taxon>
        <taxon>Heunggongvirae</taxon>
        <taxon>Uroviricota</taxon>
        <taxon>Caudoviricetes</taxon>
        <taxon>Saffermanviridae</taxon>
        <taxon>Morrisvirus</taxon>
        <taxon>Morrisvirus JingP1</taxon>
    </lineage>
</organism>
<dbReference type="GO" id="GO:0016779">
    <property type="term" value="F:nucleotidyltransferase activity"/>
    <property type="evidence" value="ECO:0007669"/>
    <property type="project" value="UniProtKB-KW"/>
</dbReference>
<dbReference type="GO" id="GO:0106274">
    <property type="term" value="F:NAD+-protein-arginine ADP-ribosyltransferase activity"/>
    <property type="evidence" value="ECO:0007669"/>
    <property type="project" value="UniProtKB-EC"/>
</dbReference>
<dbReference type="EC" id="2.4.2.31" evidence="3"/>
<keyword evidence="9" id="KW-0843">Virulence</keyword>
<evidence type="ECO:0000256" key="6">
    <source>
        <dbReference type="ARBA" id="ARBA00022676"/>
    </source>
</evidence>